<organism evidence="3 4">
    <name type="scientific">Arabis alpina</name>
    <name type="common">Alpine rock-cress</name>
    <dbReference type="NCBI Taxonomy" id="50452"/>
    <lineage>
        <taxon>Eukaryota</taxon>
        <taxon>Viridiplantae</taxon>
        <taxon>Streptophyta</taxon>
        <taxon>Embryophyta</taxon>
        <taxon>Tracheophyta</taxon>
        <taxon>Spermatophyta</taxon>
        <taxon>Magnoliopsida</taxon>
        <taxon>eudicotyledons</taxon>
        <taxon>Gunneridae</taxon>
        <taxon>Pentapetalae</taxon>
        <taxon>rosids</taxon>
        <taxon>malvids</taxon>
        <taxon>Brassicales</taxon>
        <taxon>Brassicaceae</taxon>
        <taxon>Arabideae</taxon>
        <taxon>Arabis</taxon>
    </lineage>
</organism>
<sequence>MSSDSSASVKLDRKRTRRDPDVTLARASDGRLDTFIPMGIPLAGPSDRCVSDASSPRIDLPEHRFDDVPQKVSRDSSSDGSSYARSGGDSKISETSNRVETEEGTSGGEKESFVDFRNAEPKSPSPGLGHGIRLDDSNDVESSMNSSRVYALTPAVGWDGISIVYPQANDRPWSPPSGYMCVYECFIKNGGLCFPIPRLLLQYCHRRRISLSQLTHGSIRAMMAVVVLAAEHGGVVNLDEFEEISSFSPIGNSGHFYVSPRGGYQLVKGHSSQVNGHRWSRYFYVEISRRTIGEFSKPIRVGWNFRPVKRKTPKDSVVTLLRKDKKHIHHWPDFLFHRIARSYPRFSTGDFYLPLEDNSPEVQRGSNKKTGSSQRKKSSTPSKKKTVQIRPKKTSMVKLNLDVVDSDEEFELPKAAPPTAREGLRPEKAPITHGRVEGEEKKKVEAEAKKKKRADEEKEMAKSIKEKKRSAHEALGSGDQAEKLARFNTVGLPVEVDHLYAGAIVRVGDGDESSSSPYDFVFDFRGGGKHISQVPLGCLQFVRCVRGGPDFLYPPAVDSSSSDPDTRFAMSAVSMLAGHNFLSDARYTLDQRNRKLNTQNGELVSESNRSKEARTRAELEAAKLKDLLNHSQQVNGELIASRDDLSSKVDALTSALAEAEEAKKEVESRIEGEVAELRSSSKVVVARAVEEAKKRAKDKLRRSIEIMEERSKAQTEADRLASLASQVVGAIRRMEKAAKDGVPIDAAKKEKLEARLASYTAEADSIFLPSLPSDSSDDEEVEPKKSVALDISSSDSSDEEGERSECLDAFFFDEVEVIEERDLVGLGMLRHGASAKAVDVNFGGCHSLEPSVLDVDAPGIKIGSELGSGSVSSSVMLIILLWPRGSSMLGSGSIPTGIVRCRSVPELDPNDANASALEFSARGTLERRKLSK</sequence>
<dbReference type="Gramene" id="KFK23978">
    <property type="protein sequence ID" value="KFK23978"/>
    <property type="gene ID" value="AALP_AAs50939U000100"/>
</dbReference>
<keyword evidence="4" id="KW-1185">Reference proteome</keyword>
<proteinExistence type="predicted"/>
<reference evidence="4" key="1">
    <citation type="journal article" date="2015" name="Nat. Plants">
        <title>Genome expansion of Arabis alpina linked with retrotransposition and reduced symmetric DNA methylation.</title>
        <authorList>
            <person name="Willing E.M."/>
            <person name="Rawat V."/>
            <person name="Mandakova T."/>
            <person name="Maumus F."/>
            <person name="James G.V."/>
            <person name="Nordstroem K.J."/>
            <person name="Becker C."/>
            <person name="Warthmann N."/>
            <person name="Chica C."/>
            <person name="Szarzynska B."/>
            <person name="Zytnicki M."/>
            <person name="Albani M.C."/>
            <person name="Kiefer C."/>
            <person name="Bergonzi S."/>
            <person name="Castaings L."/>
            <person name="Mateos J.L."/>
            <person name="Berns M.C."/>
            <person name="Bujdoso N."/>
            <person name="Piofczyk T."/>
            <person name="de Lorenzo L."/>
            <person name="Barrero-Sicilia C."/>
            <person name="Mateos I."/>
            <person name="Piednoel M."/>
            <person name="Hagmann J."/>
            <person name="Chen-Min-Tao R."/>
            <person name="Iglesias-Fernandez R."/>
            <person name="Schuster S.C."/>
            <person name="Alonso-Blanco C."/>
            <person name="Roudier F."/>
            <person name="Carbonero P."/>
            <person name="Paz-Ares J."/>
            <person name="Davis S.J."/>
            <person name="Pecinka A."/>
            <person name="Quesneville H."/>
            <person name="Colot V."/>
            <person name="Lysak M.A."/>
            <person name="Weigel D."/>
            <person name="Coupland G."/>
            <person name="Schneeberger K."/>
        </authorList>
    </citation>
    <scope>NUCLEOTIDE SEQUENCE [LARGE SCALE GENOMIC DNA]</scope>
    <source>
        <strain evidence="4">cv. Pajares</strain>
    </source>
</reference>
<feature type="region of interest" description="Disordered" evidence="2">
    <location>
        <begin position="768"/>
        <end position="802"/>
    </location>
</feature>
<feature type="compositionally biased region" description="Low complexity" evidence="2">
    <location>
        <begin position="78"/>
        <end position="90"/>
    </location>
</feature>
<keyword evidence="1" id="KW-0175">Coiled coil</keyword>
<feature type="compositionally biased region" description="Basic and acidic residues" evidence="2">
    <location>
        <begin position="59"/>
        <end position="77"/>
    </location>
</feature>
<feature type="compositionally biased region" description="Polar residues" evidence="2">
    <location>
        <begin position="360"/>
        <end position="371"/>
    </location>
</feature>
<dbReference type="OMA" id="FYHASAQ"/>
<evidence type="ECO:0000256" key="2">
    <source>
        <dbReference type="SAM" id="MobiDB-lite"/>
    </source>
</evidence>
<evidence type="ECO:0000256" key="1">
    <source>
        <dbReference type="SAM" id="Coils"/>
    </source>
</evidence>
<feature type="region of interest" description="Disordered" evidence="2">
    <location>
        <begin position="1"/>
        <end position="140"/>
    </location>
</feature>
<feature type="compositionally biased region" description="Basic and acidic residues" evidence="2">
    <location>
        <begin position="422"/>
        <end position="464"/>
    </location>
</feature>
<accession>A0A087G276</accession>
<dbReference type="OrthoDB" id="10660033at2759"/>
<dbReference type="Proteomes" id="UP000029120">
    <property type="component" value="Unassembled WGS sequence"/>
</dbReference>
<dbReference type="AlphaFoldDB" id="A0A087G276"/>
<dbReference type="EMBL" id="KL973489">
    <property type="protein sequence ID" value="KFK23978.1"/>
    <property type="molecule type" value="Genomic_DNA"/>
</dbReference>
<gene>
    <name evidence="3" type="ORF">AALP_AAs50939U000100</name>
</gene>
<feature type="compositionally biased region" description="Basic residues" evidence="2">
    <location>
        <begin position="374"/>
        <end position="394"/>
    </location>
</feature>
<name>A0A087G276_ARAAL</name>
<evidence type="ECO:0000313" key="4">
    <source>
        <dbReference type="Proteomes" id="UP000029120"/>
    </source>
</evidence>
<feature type="region of interest" description="Disordered" evidence="2">
    <location>
        <begin position="410"/>
        <end position="477"/>
    </location>
</feature>
<protein>
    <submittedName>
        <fullName evidence="3">Uncharacterized protein</fullName>
    </submittedName>
</protein>
<evidence type="ECO:0000313" key="3">
    <source>
        <dbReference type="EMBL" id="KFK23978.1"/>
    </source>
</evidence>
<feature type="compositionally biased region" description="Basic and acidic residues" evidence="2">
    <location>
        <begin position="108"/>
        <end position="120"/>
    </location>
</feature>
<feature type="region of interest" description="Disordered" evidence="2">
    <location>
        <begin position="357"/>
        <end position="394"/>
    </location>
</feature>
<feature type="coiled-coil region" evidence="1">
    <location>
        <begin position="642"/>
        <end position="717"/>
    </location>
</feature>